<dbReference type="InterPro" id="IPR002156">
    <property type="entry name" value="RNaseH_domain"/>
</dbReference>
<name>A0AAE0DVK2_9ROSI</name>
<reference evidence="2" key="1">
    <citation type="journal article" date="2023" name="Plant J.">
        <title>Genome sequences and population genomics provide insights into the demographic history, inbreeding, and mutation load of two 'living fossil' tree species of Dipteronia.</title>
        <authorList>
            <person name="Feng Y."/>
            <person name="Comes H.P."/>
            <person name="Chen J."/>
            <person name="Zhu S."/>
            <person name="Lu R."/>
            <person name="Zhang X."/>
            <person name="Li P."/>
            <person name="Qiu J."/>
            <person name="Olsen K.M."/>
            <person name="Qiu Y."/>
        </authorList>
    </citation>
    <scope>NUCLEOTIDE SEQUENCE</scope>
    <source>
        <strain evidence="2">NBL</strain>
    </source>
</reference>
<dbReference type="GO" id="GO:0003676">
    <property type="term" value="F:nucleic acid binding"/>
    <property type="evidence" value="ECO:0007669"/>
    <property type="project" value="InterPro"/>
</dbReference>
<organism evidence="2 3">
    <name type="scientific">Dipteronia sinensis</name>
    <dbReference type="NCBI Taxonomy" id="43782"/>
    <lineage>
        <taxon>Eukaryota</taxon>
        <taxon>Viridiplantae</taxon>
        <taxon>Streptophyta</taxon>
        <taxon>Embryophyta</taxon>
        <taxon>Tracheophyta</taxon>
        <taxon>Spermatophyta</taxon>
        <taxon>Magnoliopsida</taxon>
        <taxon>eudicotyledons</taxon>
        <taxon>Gunneridae</taxon>
        <taxon>Pentapetalae</taxon>
        <taxon>rosids</taxon>
        <taxon>malvids</taxon>
        <taxon>Sapindales</taxon>
        <taxon>Sapindaceae</taxon>
        <taxon>Hippocastanoideae</taxon>
        <taxon>Acereae</taxon>
        <taxon>Dipteronia</taxon>
    </lineage>
</organism>
<dbReference type="InterPro" id="IPR036397">
    <property type="entry name" value="RNaseH_sf"/>
</dbReference>
<evidence type="ECO:0000259" key="1">
    <source>
        <dbReference type="Pfam" id="PF13456"/>
    </source>
</evidence>
<dbReference type="Pfam" id="PF13456">
    <property type="entry name" value="RVT_3"/>
    <property type="match status" value="1"/>
</dbReference>
<dbReference type="InterPro" id="IPR044730">
    <property type="entry name" value="RNase_H-like_dom_plant"/>
</dbReference>
<dbReference type="Gene3D" id="3.30.420.10">
    <property type="entry name" value="Ribonuclease H-like superfamily/Ribonuclease H"/>
    <property type="match status" value="1"/>
</dbReference>
<dbReference type="GO" id="GO:0004523">
    <property type="term" value="F:RNA-DNA hybrid ribonuclease activity"/>
    <property type="evidence" value="ECO:0007669"/>
    <property type="project" value="InterPro"/>
</dbReference>
<dbReference type="PANTHER" id="PTHR47074">
    <property type="entry name" value="BNAC02G40300D PROTEIN"/>
    <property type="match status" value="1"/>
</dbReference>
<dbReference type="InterPro" id="IPR052929">
    <property type="entry name" value="RNase_H-like_EbsB-rel"/>
</dbReference>
<proteinExistence type="predicted"/>
<evidence type="ECO:0000313" key="2">
    <source>
        <dbReference type="EMBL" id="KAK3188892.1"/>
    </source>
</evidence>
<sequence length="105" mass="11263">MASNAQRLEVSFSPQVAEVVTILRGIDLAMDTCLVPAIVESDALGVVNLINSGHSVSAEVGMVVDDIIHRIRTSTITLVGFVPRKTNFVAHYLAKIALTVSEDPF</sequence>
<dbReference type="PANTHER" id="PTHR47074:SF48">
    <property type="entry name" value="POLYNUCLEOTIDYL TRANSFERASE, RIBONUCLEASE H-LIKE SUPERFAMILY PROTEIN"/>
    <property type="match status" value="1"/>
</dbReference>
<dbReference type="AlphaFoldDB" id="A0AAE0DVK2"/>
<keyword evidence="3" id="KW-1185">Reference proteome</keyword>
<comment type="caution">
    <text evidence="2">The sequence shown here is derived from an EMBL/GenBank/DDBJ whole genome shotgun (WGS) entry which is preliminary data.</text>
</comment>
<dbReference type="CDD" id="cd06222">
    <property type="entry name" value="RNase_H_like"/>
    <property type="match status" value="1"/>
</dbReference>
<accession>A0AAE0DVK2</accession>
<dbReference type="EMBL" id="JANJYJ010000009">
    <property type="protein sequence ID" value="KAK3188892.1"/>
    <property type="molecule type" value="Genomic_DNA"/>
</dbReference>
<gene>
    <name evidence="2" type="ORF">Dsin_028453</name>
</gene>
<protein>
    <recommendedName>
        <fullName evidence="1">RNase H type-1 domain-containing protein</fullName>
    </recommendedName>
</protein>
<evidence type="ECO:0000313" key="3">
    <source>
        <dbReference type="Proteomes" id="UP001281410"/>
    </source>
</evidence>
<feature type="domain" description="RNase H type-1" evidence="1">
    <location>
        <begin position="6"/>
        <end position="96"/>
    </location>
</feature>
<dbReference type="Proteomes" id="UP001281410">
    <property type="component" value="Unassembled WGS sequence"/>
</dbReference>